<evidence type="ECO:0000256" key="2">
    <source>
        <dbReference type="SAM" id="Phobius"/>
    </source>
</evidence>
<evidence type="ECO:0000313" key="3">
    <source>
        <dbReference type="EMBL" id="MDQ0104498.1"/>
    </source>
</evidence>
<evidence type="ECO:0000256" key="1">
    <source>
        <dbReference type="SAM" id="MobiDB-lite"/>
    </source>
</evidence>
<name>A0ABT9TS35_PAENI</name>
<accession>A0ABT9TS35</accession>
<dbReference type="Gene3D" id="2.180.10.10">
    <property type="entry name" value="RHS repeat-associated core"/>
    <property type="match status" value="1"/>
</dbReference>
<feature type="region of interest" description="Disordered" evidence="1">
    <location>
        <begin position="116"/>
        <end position="136"/>
    </location>
</feature>
<feature type="transmembrane region" description="Helical" evidence="2">
    <location>
        <begin position="68"/>
        <end position="86"/>
    </location>
</feature>
<keyword evidence="4" id="KW-1185">Reference proteome</keyword>
<comment type="caution">
    <text evidence="3">The sequence shown here is derived from an EMBL/GenBank/DDBJ whole genome shotgun (WGS) entry which is preliminary data.</text>
</comment>
<reference evidence="3 4" key="1">
    <citation type="submission" date="2023-07" db="EMBL/GenBank/DDBJ databases">
        <title>Sorghum-associated microbial communities from plants grown in Nebraska, USA.</title>
        <authorList>
            <person name="Schachtman D."/>
        </authorList>
    </citation>
    <scope>NUCLEOTIDE SEQUENCE [LARGE SCALE GENOMIC DNA]</scope>
    <source>
        <strain evidence="3 4">CC523</strain>
    </source>
</reference>
<keyword evidence="2" id="KW-0812">Transmembrane</keyword>
<dbReference type="EMBL" id="JAUSSW010000017">
    <property type="protein sequence ID" value="MDQ0104498.1"/>
    <property type="molecule type" value="Genomic_DNA"/>
</dbReference>
<sequence length="339" mass="34019">MILPVTGAFTSADPALEVSNPVALSAYAYSGNDPVNNSDPSGLFVGPGVPPVVGAVLVGSAAIPGANVLVWGTAALIVVATVVVVCKMKCDEMFGGGSSTSPRSVNTMPHRWRKPLPISDPYEAPPADDGGGYSEGTGYGSDGGYAAGTGYGSGGGYRSGTGWGGAKSTRSSGGGAVAKPVVPSLASLAAQSLARATAAKASADAATTTIGKTAAAQNATQPSGNGGSGGQPPKTGFADPGDEEDPIARILRQAREGKGFYGLGSATRAQTEAAGEAWVGPGARLASDGKTWYSADKLTQYRPPSFKTRTGFFQANFESRLIPKGPWPNNGHLDILGGP</sequence>
<evidence type="ECO:0000313" key="4">
    <source>
        <dbReference type="Proteomes" id="UP001244563"/>
    </source>
</evidence>
<gene>
    <name evidence="3" type="ORF">J2T10_004173</name>
</gene>
<proteinExistence type="predicted"/>
<feature type="region of interest" description="Disordered" evidence="1">
    <location>
        <begin position="213"/>
        <end position="243"/>
    </location>
</feature>
<organism evidence="3 4">
    <name type="scientific">Paenarthrobacter nicotinovorans</name>
    <name type="common">Arthrobacter nicotinovorans</name>
    <dbReference type="NCBI Taxonomy" id="29320"/>
    <lineage>
        <taxon>Bacteria</taxon>
        <taxon>Bacillati</taxon>
        <taxon>Actinomycetota</taxon>
        <taxon>Actinomycetes</taxon>
        <taxon>Micrococcales</taxon>
        <taxon>Micrococcaceae</taxon>
        <taxon>Paenarthrobacter</taxon>
    </lineage>
</organism>
<keyword evidence="2" id="KW-1133">Transmembrane helix</keyword>
<dbReference type="Proteomes" id="UP001244563">
    <property type="component" value="Unassembled WGS sequence"/>
</dbReference>
<evidence type="ECO:0008006" key="5">
    <source>
        <dbReference type="Google" id="ProtNLM"/>
    </source>
</evidence>
<keyword evidence="2" id="KW-0472">Membrane</keyword>
<protein>
    <recommendedName>
        <fullName evidence="5">RHS repeat-associated protein</fullName>
    </recommendedName>
</protein>